<feature type="binding site" evidence="4">
    <location>
        <position position="100"/>
    </location>
    <ligand>
        <name>Mg(2+)</name>
        <dbReference type="ChEBI" id="CHEBI:18420"/>
        <label>1</label>
        <note>catalytic</note>
    </ligand>
</feature>
<accession>F4XRQ0</accession>
<evidence type="ECO:0000313" key="6">
    <source>
        <dbReference type="Proteomes" id="UP000003959"/>
    </source>
</evidence>
<dbReference type="InterPro" id="IPR020583">
    <property type="entry name" value="Inositol_monoP_metal-BS"/>
</dbReference>
<organism evidence="5 6">
    <name type="scientific">Moorena producens 3L</name>
    <dbReference type="NCBI Taxonomy" id="489825"/>
    <lineage>
        <taxon>Bacteria</taxon>
        <taxon>Bacillati</taxon>
        <taxon>Cyanobacteriota</taxon>
        <taxon>Cyanophyceae</taxon>
        <taxon>Coleofasciculales</taxon>
        <taxon>Coleofasciculaceae</taxon>
        <taxon>Moorena</taxon>
    </lineage>
</organism>
<dbReference type="PRINTS" id="PR00377">
    <property type="entry name" value="IMPHPHTASES"/>
</dbReference>
<dbReference type="Proteomes" id="UP000003959">
    <property type="component" value="Unassembled WGS sequence"/>
</dbReference>
<name>F4XRQ0_9CYAN</name>
<keyword evidence="1 4" id="KW-0479">Metal-binding</keyword>
<dbReference type="PANTHER" id="PTHR20854">
    <property type="entry name" value="INOSITOL MONOPHOSPHATASE"/>
    <property type="match status" value="1"/>
</dbReference>
<dbReference type="CDD" id="cd01643">
    <property type="entry name" value="Bacterial_IMPase_like_2"/>
    <property type="match status" value="1"/>
</dbReference>
<gene>
    <name evidence="5" type="ORF">LYNGBM3L_03640</name>
</gene>
<feature type="binding site" evidence="4">
    <location>
        <position position="99"/>
    </location>
    <ligand>
        <name>Mg(2+)</name>
        <dbReference type="ChEBI" id="CHEBI:18420"/>
        <label>1</label>
        <note>catalytic</note>
    </ligand>
</feature>
<protein>
    <submittedName>
        <fullName evidence="5">Fructose-1,6-bisphosphatase family enzyme</fullName>
    </submittedName>
</protein>
<keyword evidence="6" id="KW-1185">Reference proteome</keyword>
<evidence type="ECO:0000313" key="5">
    <source>
        <dbReference type="EMBL" id="EGJ32728.1"/>
    </source>
</evidence>
<dbReference type="Gene3D" id="3.30.540.10">
    <property type="entry name" value="Fructose-1,6-Bisphosphatase, subunit A, domain 1"/>
    <property type="match status" value="1"/>
</dbReference>
<dbReference type="EMBL" id="GL890906">
    <property type="protein sequence ID" value="EGJ32728.1"/>
    <property type="molecule type" value="Genomic_DNA"/>
</dbReference>
<dbReference type="GO" id="GO:0007165">
    <property type="term" value="P:signal transduction"/>
    <property type="evidence" value="ECO:0007669"/>
    <property type="project" value="TreeGrafter"/>
</dbReference>
<evidence type="ECO:0000256" key="2">
    <source>
        <dbReference type="ARBA" id="ARBA00022801"/>
    </source>
</evidence>
<keyword evidence="2" id="KW-0378">Hydrolase</keyword>
<reference evidence="6" key="1">
    <citation type="journal article" date="2011" name="Proc. Natl. Acad. Sci. U.S.A.">
        <title>Genomic insights into the physiology and ecology of the marine filamentous cyanobacterium Lyngbya majuscula.</title>
        <authorList>
            <person name="Jones A.C."/>
            <person name="Monroe E.A."/>
            <person name="Podell S."/>
            <person name="Hess W.R."/>
            <person name="Klages S."/>
            <person name="Esquenazi E."/>
            <person name="Niessen S."/>
            <person name="Hoover H."/>
            <person name="Rothmann M."/>
            <person name="Lasken R.S."/>
            <person name="Yates J.R.III."/>
            <person name="Reinhardt R."/>
            <person name="Kube M."/>
            <person name="Burkart M.D."/>
            <person name="Allen E.E."/>
            <person name="Dorrestein P.C."/>
            <person name="Gerwick W.H."/>
            <person name="Gerwick L."/>
        </authorList>
    </citation>
    <scope>NUCLEOTIDE SEQUENCE [LARGE SCALE GENOMIC DNA]</scope>
    <source>
        <strain evidence="6">3L</strain>
    </source>
</reference>
<dbReference type="HOGENOM" id="CLU_044118_0_2_3"/>
<dbReference type="InterPro" id="IPR000760">
    <property type="entry name" value="Inositol_monophosphatase-like"/>
</dbReference>
<feature type="binding site" evidence="4">
    <location>
        <position position="81"/>
    </location>
    <ligand>
        <name>Mg(2+)</name>
        <dbReference type="ChEBI" id="CHEBI:18420"/>
        <label>1</label>
        <note>catalytic</note>
    </ligand>
</feature>
<dbReference type="Gene3D" id="3.40.190.80">
    <property type="match status" value="1"/>
</dbReference>
<evidence type="ECO:0000256" key="3">
    <source>
        <dbReference type="ARBA" id="ARBA00022842"/>
    </source>
</evidence>
<sequence length="288" mass="31872">MISFPVPRTTGLDMNDFWTDILNFAKDTTNRVGNRHLRDFGQVQGSEKADGTLVTQADRWADQEIRDAIASHFPSHGVLSEEASHQFPESEWCWIIDPLDGTTNFTRGIPLWGVSLGLLYQGTPVFGYIHFAPVQQSFHGFWLGKSELKGVENGAFLNGRPIHSSQDSPSQNHFFNLCARSTSVMKQPFPCKIRMLGVASYNFLATANGVTLGGVEATPKIWDFAGAWVIIHAAGAVWVPLDSQTIFPLEVGQDYGQRSFPTLVAARPELVSVFKPLVEFLGDKASRM</sequence>
<proteinExistence type="predicted"/>
<dbReference type="RefSeq" id="WP_008184042.1">
    <property type="nucleotide sequence ID" value="NZ_MKZR01000001.1"/>
</dbReference>
<evidence type="ECO:0000256" key="1">
    <source>
        <dbReference type="ARBA" id="ARBA00022723"/>
    </source>
</evidence>
<feature type="binding site" evidence="4">
    <location>
        <position position="97"/>
    </location>
    <ligand>
        <name>Mg(2+)</name>
        <dbReference type="ChEBI" id="CHEBI:18420"/>
        <label>1</label>
        <note>catalytic</note>
    </ligand>
</feature>
<dbReference type="GO" id="GO:0006020">
    <property type="term" value="P:inositol metabolic process"/>
    <property type="evidence" value="ECO:0007669"/>
    <property type="project" value="TreeGrafter"/>
</dbReference>
<dbReference type="PROSITE" id="PS00629">
    <property type="entry name" value="IMP_1"/>
    <property type="match status" value="1"/>
</dbReference>
<keyword evidence="3 4" id="KW-0460">Magnesium</keyword>
<dbReference type="eggNOG" id="COG0483">
    <property type="taxonomic scope" value="Bacteria"/>
</dbReference>
<dbReference type="PANTHER" id="PTHR20854:SF4">
    <property type="entry name" value="INOSITOL-1-MONOPHOSPHATASE-RELATED"/>
    <property type="match status" value="1"/>
</dbReference>
<dbReference type="SUPFAM" id="SSF56655">
    <property type="entry name" value="Carbohydrate phosphatase"/>
    <property type="match status" value="1"/>
</dbReference>
<comment type="cofactor">
    <cofactor evidence="4">
        <name>Mg(2+)</name>
        <dbReference type="ChEBI" id="CHEBI:18420"/>
    </cofactor>
</comment>
<feature type="binding site" evidence="4">
    <location>
        <position position="223"/>
    </location>
    <ligand>
        <name>Mg(2+)</name>
        <dbReference type="ChEBI" id="CHEBI:18420"/>
        <label>1</label>
        <note>catalytic</note>
    </ligand>
</feature>
<dbReference type="AlphaFoldDB" id="F4XRQ0"/>
<dbReference type="GO" id="GO:0046872">
    <property type="term" value="F:metal ion binding"/>
    <property type="evidence" value="ECO:0007669"/>
    <property type="project" value="UniProtKB-KW"/>
</dbReference>
<evidence type="ECO:0000256" key="4">
    <source>
        <dbReference type="PIRSR" id="PIRSR600760-2"/>
    </source>
</evidence>
<dbReference type="Pfam" id="PF00459">
    <property type="entry name" value="Inositol_P"/>
    <property type="match status" value="1"/>
</dbReference>
<dbReference type="GO" id="GO:0008934">
    <property type="term" value="F:inositol monophosphate 1-phosphatase activity"/>
    <property type="evidence" value="ECO:0007669"/>
    <property type="project" value="TreeGrafter"/>
</dbReference>